<accession>A0A5C7BVK4</accession>
<dbReference type="GO" id="GO:0046491">
    <property type="term" value="P:L-methylmalonyl-CoA metabolic process"/>
    <property type="evidence" value="ECO:0007669"/>
    <property type="project" value="TreeGrafter"/>
</dbReference>
<dbReference type="GO" id="GO:0046872">
    <property type="term" value="F:metal ion binding"/>
    <property type="evidence" value="ECO:0007669"/>
    <property type="project" value="UniProtKB-KW"/>
</dbReference>
<dbReference type="GO" id="GO:0004493">
    <property type="term" value="F:methylmalonyl-CoA epimerase activity"/>
    <property type="evidence" value="ECO:0007669"/>
    <property type="project" value="TreeGrafter"/>
</dbReference>
<evidence type="ECO:0000256" key="1">
    <source>
        <dbReference type="ARBA" id="ARBA00022723"/>
    </source>
</evidence>
<dbReference type="InterPro" id="IPR051785">
    <property type="entry name" value="MMCE/EMCE_epimerase"/>
</dbReference>
<dbReference type="Gene3D" id="3.10.180.10">
    <property type="entry name" value="2,3-Dihydroxybiphenyl 1,2-Dioxygenase, domain 1"/>
    <property type="match status" value="1"/>
</dbReference>
<organism evidence="3 4">
    <name type="scientific">Serratia marcescens</name>
    <dbReference type="NCBI Taxonomy" id="615"/>
    <lineage>
        <taxon>Bacteria</taxon>
        <taxon>Pseudomonadati</taxon>
        <taxon>Pseudomonadota</taxon>
        <taxon>Gammaproteobacteria</taxon>
        <taxon>Enterobacterales</taxon>
        <taxon>Yersiniaceae</taxon>
        <taxon>Serratia</taxon>
    </lineage>
</organism>
<dbReference type="PANTHER" id="PTHR43048">
    <property type="entry name" value="METHYLMALONYL-COA EPIMERASE"/>
    <property type="match status" value="1"/>
</dbReference>
<gene>
    <name evidence="3" type="ORF">FOT62_21325</name>
</gene>
<protein>
    <submittedName>
        <fullName evidence="3">VOC family protein</fullName>
    </submittedName>
</protein>
<keyword evidence="1" id="KW-0479">Metal-binding</keyword>
<reference evidence="3 4" key="1">
    <citation type="submission" date="2019-07" db="EMBL/GenBank/DDBJ databases">
        <title>Serratia strains were isolated from fresh produce.</title>
        <authorList>
            <person name="Cho G.-S."/>
            <person name="Stein M."/>
            <person name="Lee W."/>
            <person name="Suh S.H."/>
            <person name="Franz C.M.A.P."/>
        </authorList>
    </citation>
    <scope>NUCLEOTIDE SEQUENCE [LARGE SCALE GENOMIC DNA]</scope>
    <source>
        <strain evidence="3 4">S16</strain>
    </source>
</reference>
<evidence type="ECO:0000313" key="3">
    <source>
        <dbReference type="EMBL" id="TXE28313.1"/>
    </source>
</evidence>
<evidence type="ECO:0000259" key="2">
    <source>
        <dbReference type="PROSITE" id="PS51819"/>
    </source>
</evidence>
<dbReference type="RefSeq" id="WP_147882506.1">
    <property type="nucleotide sequence ID" value="NZ_VOUQ01000015.1"/>
</dbReference>
<sequence>MSFCGLGHINVVVDDIDVATEFYTRVLNAIPQQDFPCFKNTGFSKSAGFLDEPENVNVSIRFLEIPGTPVFLELMQYHSPISENYVRDKKVNDIGGVGHICLRVNDIDNIFAFIKKQSDVKLVNVSDEYKPFKIDPITSDEFCFFDESKNNDTEKNNVCDVIGEIRFFYFIDPYGIQWEFEQGHVDISS</sequence>
<comment type="caution">
    <text evidence="3">The sequence shown here is derived from an EMBL/GenBank/DDBJ whole genome shotgun (WGS) entry which is preliminary data.</text>
</comment>
<name>A0A5C7BVK4_SERMA</name>
<dbReference type="InterPro" id="IPR029068">
    <property type="entry name" value="Glyas_Bleomycin-R_OHBP_Dase"/>
</dbReference>
<feature type="domain" description="VOC" evidence="2">
    <location>
        <begin position="5"/>
        <end position="183"/>
    </location>
</feature>
<dbReference type="InterPro" id="IPR004360">
    <property type="entry name" value="Glyas_Fos-R_dOase_dom"/>
</dbReference>
<dbReference type="PANTHER" id="PTHR43048:SF3">
    <property type="entry name" value="METHYLMALONYL-COA EPIMERASE, MITOCHONDRIAL"/>
    <property type="match status" value="1"/>
</dbReference>
<dbReference type="Proteomes" id="UP000321126">
    <property type="component" value="Unassembled WGS sequence"/>
</dbReference>
<dbReference type="Pfam" id="PF00903">
    <property type="entry name" value="Glyoxalase"/>
    <property type="match status" value="1"/>
</dbReference>
<dbReference type="SUPFAM" id="SSF54593">
    <property type="entry name" value="Glyoxalase/Bleomycin resistance protein/Dihydroxybiphenyl dioxygenase"/>
    <property type="match status" value="1"/>
</dbReference>
<dbReference type="AlphaFoldDB" id="A0A5C7BVK4"/>
<evidence type="ECO:0000313" key="4">
    <source>
        <dbReference type="Proteomes" id="UP000321126"/>
    </source>
</evidence>
<dbReference type="InterPro" id="IPR037523">
    <property type="entry name" value="VOC_core"/>
</dbReference>
<dbReference type="EMBL" id="VOUQ01000015">
    <property type="protein sequence ID" value="TXE28313.1"/>
    <property type="molecule type" value="Genomic_DNA"/>
</dbReference>
<proteinExistence type="predicted"/>
<dbReference type="PROSITE" id="PS51819">
    <property type="entry name" value="VOC"/>
    <property type="match status" value="1"/>
</dbReference>